<proteinExistence type="predicted"/>
<evidence type="ECO:0000256" key="1">
    <source>
        <dbReference type="SAM" id="MobiDB-lite"/>
    </source>
</evidence>
<reference evidence="2 3" key="1">
    <citation type="submission" date="2024-01" db="EMBL/GenBank/DDBJ databases">
        <title>The complete chloroplast genome sequence of Lithospermum erythrorhizon: insights into the phylogenetic relationship among Boraginaceae species and the maternal lineages of purple gromwells.</title>
        <authorList>
            <person name="Okada T."/>
            <person name="Watanabe K."/>
        </authorList>
    </citation>
    <scope>NUCLEOTIDE SEQUENCE [LARGE SCALE GENOMIC DNA]</scope>
</reference>
<feature type="compositionally biased region" description="Polar residues" evidence="1">
    <location>
        <begin position="19"/>
        <end position="41"/>
    </location>
</feature>
<comment type="caution">
    <text evidence="2">The sequence shown here is derived from an EMBL/GenBank/DDBJ whole genome shotgun (WGS) entry which is preliminary data.</text>
</comment>
<protein>
    <submittedName>
        <fullName evidence="2">Uncharacterized protein</fullName>
    </submittedName>
</protein>
<gene>
    <name evidence="2" type="ORF">LIER_34637</name>
</gene>
<accession>A0AAV3S258</accession>
<evidence type="ECO:0000313" key="2">
    <source>
        <dbReference type="EMBL" id="GAA0187349.1"/>
    </source>
</evidence>
<keyword evidence="3" id="KW-1185">Reference proteome</keyword>
<evidence type="ECO:0000313" key="3">
    <source>
        <dbReference type="Proteomes" id="UP001454036"/>
    </source>
</evidence>
<feature type="region of interest" description="Disordered" evidence="1">
    <location>
        <begin position="19"/>
        <end position="60"/>
    </location>
</feature>
<dbReference type="Proteomes" id="UP001454036">
    <property type="component" value="Unassembled WGS sequence"/>
</dbReference>
<sequence length="113" mass="12590">MVTIAGLVRRVHDVPFNLFSQPLSQDSNATSSQNARPSQSAAPRISKSRSNKTWRQPQPVMSSATFGIAIRVPPPIVGMTARTTFKPPTRTRPQDVMKDKGQKFVQMKDLIRD</sequence>
<name>A0AAV3S258_LITER</name>
<dbReference type="EMBL" id="BAABME010014615">
    <property type="protein sequence ID" value="GAA0187349.1"/>
    <property type="molecule type" value="Genomic_DNA"/>
</dbReference>
<organism evidence="2 3">
    <name type="scientific">Lithospermum erythrorhizon</name>
    <name type="common">Purple gromwell</name>
    <name type="synonym">Lithospermum officinale var. erythrorhizon</name>
    <dbReference type="NCBI Taxonomy" id="34254"/>
    <lineage>
        <taxon>Eukaryota</taxon>
        <taxon>Viridiplantae</taxon>
        <taxon>Streptophyta</taxon>
        <taxon>Embryophyta</taxon>
        <taxon>Tracheophyta</taxon>
        <taxon>Spermatophyta</taxon>
        <taxon>Magnoliopsida</taxon>
        <taxon>eudicotyledons</taxon>
        <taxon>Gunneridae</taxon>
        <taxon>Pentapetalae</taxon>
        <taxon>asterids</taxon>
        <taxon>lamiids</taxon>
        <taxon>Boraginales</taxon>
        <taxon>Boraginaceae</taxon>
        <taxon>Boraginoideae</taxon>
        <taxon>Lithospermeae</taxon>
        <taxon>Lithospermum</taxon>
    </lineage>
</organism>
<dbReference type="AlphaFoldDB" id="A0AAV3S258"/>